<reference evidence="1" key="1">
    <citation type="submission" date="2021-09" db="EMBL/GenBank/DDBJ databases">
        <title>Genomic analysis of Ralstonia spp.</title>
        <authorList>
            <person name="Aburjaile F."/>
            <person name="Ariute J.C."/>
            <person name="Pais A.K.L."/>
            <person name="Albuquerque G.M.R."/>
            <person name="Silva A.M.F."/>
            <person name="Brenig B."/>
            <person name="Azevedo V."/>
            <person name="Matiuzzi M."/>
            <person name="Ramos R."/>
            <person name="Goes-Neto A."/>
            <person name="Soares S."/>
            <person name="Iseppon A.M.B."/>
            <person name="Souza E."/>
            <person name="Gama M."/>
        </authorList>
    </citation>
    <scope>NUCLEOTIDE SEQUENCE</scope>
    <source>
        <strain evidence="1">CCRMRs91</strain>
    </source>
</reference>
<protein>
    <submittedName>
        <fullName evidence="1">Uncharacterized protein</fullName>
    </submittedName>
</protein>
<gene>
    <name evidence="1" type="ORF">LBW59_24630</name>
</gene>
<dbReference type="EMBL" id="JAIVFG010000083">
    <property type="protein sequence ID" value="MDB0573928.1"/>
    <property type="molecule type" value="Genomic_DNA"/>
</dbReference>
<organism evidence="1 2">
    <name type="scientific">Ralstonia solanacearum</name>
    <name type="common">Pseudomonas solanacearum</name>
    <dbReference type="NCBI Taxonomy" id="305"/>
    <lineage>
        <taxon>Bacteria</taxon>
        <taxon>Pseudomonadati</taxon>
        <taxon>Pseudomonadota</taxon>
        <taxon>Betaproteobacteria</taxon>
        <taxon>Burkholderiales</taxon>
        <taxon>Burkholderiaceae</taxon>
        <taxon>Ralstonia</taxon>
        <taxon>Ralstonia solanacearum species complex</taxon>
    </lineage>
</organism>
<comment type="caution">
    <text evidence="1">The sequence shown here is derived from an EMBL/GenBank/DDBJ whole genome shotgun (WGS) entry which is preliminary data.</text>
</comment>
<evidence type="ECO:0000313" key="1">
    <source>
        <dbReference type="EMBL" id="MDB0573928.1"/>
    </source>
</evidence>
<dbReference type="Proteomes" id="UP001144050">
    <property type="component" value="Unassembled WGS sequence"/>
</dbReference>
<dbReference type="AlphaFoldDB" id="A0AAW5ZXI1"/>
<evidence type="ECO:0000313" key="2">
    <source>
        <dbReference type="Proteomes" id="UP001144050"/>
    </source>
</evidence>
<accession>A0AAW5ZXI1</accession>
<name>A0AAW5ZXI1_RALSL</name>
<dbReference type="RefSeq" id="WP_271657415.1">
    <property type="nucleotide sequence ID" value="NZ_JAIVFG010000083.1"/>
</dbReference>
<sequence length="73" mass="7971">MELPMLNTPGLPDRGLLLAVGEGGDNRRGLARATSVATEWTESLSVRHTIQVERHDLQPSRVPRDSMAFGVGF</sequence>
<proteinExistence type="predicted"/>